<keyword evidence="1" id="KW-0472">Membrane</keyword>
<protein>
    <recommendedName>
        <fullName evidence="4">Amino acid transporter transmembrane domain-containing protein</fullName>
    </recommendedName>
</protein>
<feature type="transmembrane region" description="Helical" evidence="1">
    <location>
        <begin position="309"/>
        <end position="331"/>
    </location>
</feature>
<evidence type="ECO:0000256" key="1">
    <source>
        <dbReference type="SAM" id="Phobius"/>
    </source>
</evidence>
<evidence type="ECO:0000313" key="3">
    <source>
        <dbReference type="Proteomes" id="UP001162131"/>
    </source>
</evidence>
<feature type="transmembrane region" description="Helical" evidence="1">
    <location>
        <begin position="194"/>
        <end position="214"/>
    </location>
</feature>
<feature type="transmembrane region" description="Helical" evidence="1">
    <location>
        <begin position="126"/>
        <end position="147"/>
    </location>
</feature>
<feature type="transmembrane region" description="Helical" evidence="1">
    <location>
        <begin position="226"/>
        <end position="250"/>
    </location>
</feature>
<dbReference type="AlphaFoldDB" id="A0AAU9IN43"/>
<evidence type="ECO:0008006" key="4">
    <source>
        <dbReference type="Google" id="ProtNLM"/>
    </source>
</evidence>
<sequence length="424" mass="48169">MSLIKASDITEPLCADQAESSTGQEEIKNPRVSFWQRIFPILFSSSRNAEISLLSSGSIGAGFFCLDFLFRECGLILGSIIFTATGLTFVFFQKVILWGMKSTHDVDLMKMIYHLYGKRTRRAMKICLGLSIFGLLCSNQAFAAGFFKEVFYTLSDYKITNDYYNFFLSFSFITIILLLGIFNQQIIIKYFSVLCWTSLFYLTAIILVQVPFYIEGIIDILTESKPITINAGFADSAAVVVYAFHTLFTIPMAYEGFKKSSYKEIKTMKYTQFGFSCLLFSILFLFYYYKSIAEDLSIEASWLLTVAKMLFIAILTVNTVINLHQFVIMIIEMLPCISFSPKTYFIVKLMISINIGIFAYFFTIPFTYYKVIGGTTVIFFDIIIPTLIYWKVSCNYPVVISISLWSVLLILLGVSSAGYAFTGL</sequence>
<feature type="transmembrane region" description="Helical" evidence="1">
    <location>
        <begin position="368"/>
        <end position="390"/>
    </location>
</feature>
<keyword evidence="3" id="KW-1185">Reference proteome</keyword>
<reference evidence="2" key="1">
    <citation type="submission" date="2021-09" db="EMBL/GenBank/DDBJ databases">
        <authorList>
            <consortium name="AG Swart"/>
            <person name="Singh M."/>
            <person name="Singh A."/>
            <person name="Seah K."/>
            <person name="Emmerich C."/>
        </authorList>
    </citation>
    <scope>NUCLEOTIDE SEQUENCE</scope>
    <source>
        <strain evidence="2">ATCC30299</strain>
    </source>
</reference>
<feature type="transmembrane region" description="Helical" evidence="1">
    <location>
        <begin position="76"/>
        <end position="100"/>
    </location>
</feature>
<gene>
    <name evidence="2" type="ORF">BSTOLATCC_MIC11633</name>
</gene>
<evidence type="ECO:0000313" key="2">
    <source>
        <dbReference type="EMBL" id="CAG9314632.1"/>
    </source>
</evidence>
<proteinExistence type="predicted"/>
<feature type="transmembrane region" description="Helical" evidence="1">
    <location>
        <begin position="402"/>
        <end position="421"/>
    </location>
</feature>
<feature type="transmembrane region" description="Helical" evidence="1">
    <location>
        <begin position="163"/>
        <end position="182"/>
    </location>
</feature>
<keyword evidence="1" id="KW-1133">Transmembrane helix</keyword>
<name>A0AAU9IN43_9CILI</name>
<accession>A0AAU9IN43</accession>
<keyword evidence="1" id="KW-0812">Transmembrane</keyword>
<feature type="transmembrane region" description="Helical" evidence="1">
    <location>
        <begin position="343"/>
        <end position="362"/>
    </location>
</feature>
<comment type="caution">
    <text evidence="2">The sequence shown here is derived from an EMBL/GenBank/DDBJ whole genome shotgun (WGS) entry which is preliminary data.</text>
</comment>
<dbReference type="EMBL" id="CAJZBQ010000012">
    <property type="protein sequence ID" value="CAG9314632.1"/>
    <property type="molecule type" value="Genomic_DNA"/>
</dbReference>
<organism evidence="2 3">
    <name type="scientific">Blepharisma stoltei</name>
    <dbReference type="NCBI Taxonomy" id="1481888"/>
    <lineage>
        <taxon>Eukaryota</taxon>
        <taxon>Sar</taxon>
        <taxon>Alveolata</taxon>
        <taxon>Ciliophora</taxon>
        <taxon>Postciliodesmatophora</taxon>
        <taxon>Heterotrichea</taxon>
        <taxon>Heterotrichida</taxon>
        <taxon>Blepharismidae</taxon>
        <taxon>Blepharisma</taxon>
    </lineage>
</organism>
<dbReference type="Proteomes" id="UP001162131">
    <property type="component" value="Unassembled WGS sequence"/>
</dbReference>
<feature type="transmembrane region" description="Helical" evidence="1">
    <location>
        <begin position="270"/>
        <end position="289"/>
    </location>
</feature>